<name>A0A0M8P7U6_9EURO</name>
<accession>A0A0M8P7U6</accession>
<comment type="caution">
    <text evidence="1">The sequence shown here is derived from an EMBL/GenBank/DDBJ whole genome shotgun (WGS) entry which is preliminary data.</text>
</comment>
<reference evidence="1 2" key="1">
    <citation type="submission" date="2015-08" db="EMBL/GenBank/DDBJ databases">
        <title>Genome sequencing of Penicillium nordicum.</title>
        <authorList>
            <person name="Nguyen H.D."/>
            <person name="Seifert K.A."/>
        </authorList>
    </citation>
    <scope>NUCLEOTIDE SEQUENCE [LARGE SCALE GENOMIC DNA]</scope>
    <source>
        <strain evidence="1 2">DAOMC 185683</strain>
    </source>
</reference>
<sequence length="79" mass="9302">MEWLLSISFSDWDLMCNSSLERTYYLRGDSERHWHMAFPSSTPIMGVETDNPRTQGHKICPLVLFLCTMRRTMLQTFAL</sequence>
<proteinExistence type="predicted"/>
<organism evidence="1 2">
    <name type="scientific">Penicillium nordicum</name>
    <dbReference type="NCBI Taxonomy" id="229535"/>
    <lineage>
        <taxon>Eukaryota</taxon>
        <taxon>Fungi</taxon>
        <taxon>Dikarya</taxon>
        <taxon>Ascomycota</taxon>
        <taxon>Pezizomycotina</taxon>
        <taxon>Eurotiomycetes</taxon>
        <taxon>Eurotiomycetidae</taxon>
        <taxon>Eurotiales</taxon>
        <taxon>Aspergillaceae</taxon>
        <taxon>Penicillium</taxon>
    </lineage>
</organism>
<dbReference type="EMBL" id="LHQQ01000104">
    <property type="protein sequence ID" value="KOS42491.1"/>
    <property type="molecule type" value="Genomic_DNA"/>
</dbReference>
<protein>
    <submittedName>
        <fullName evidence="1">Uncharacterized protein</fullName>
    </submittedName>
</protein>
<dbReference type="Proteomes" id="UP000037696">
    <property type="component" value="Unassembled WGS sequence"/>
</dbReference>
<gene>
    <name evidence="1" type="ORF">ACN38_g6602</name>
</gene>
<dbReference type="AlphaFoldDB" id="A0A0M8P7U6"/>
<evidence type="ECO:0000313" key="2">
    <source>
        <dbReference type="Proteomes" id="UP000037696"/>
    </source>
</evidence>
<evidence type="ECO:0000313" key="1">
    <source>
        <dbReference type="EMBL" id="KOS42491.1"/>
    </source>
</evidence>
<keyword evidence="2" id="KW-1185">Reference proteome</keyword>